<dbReference type="Proteomes" id="UP001366166">
    <property type="component" value="Chromosome"/>
</dbReference>
<dbReference type="GO" id="GO:0004622">
    <property type="term" value="F:phosphatidylcholine lysophospholipase activity"/>
    <property type="evidence" value="ECO:0007669"/>
    <property type="project" value="TreeGrafter"/>
</dbReference>
<evidence type="ECO:0000313" key="3">
    <source>
        <dbReference type="EMBL" id="BEQ16654.1"/>
    </source>
</evidence>
<keyword evidence="1" id="KW-0732">Signal</keyword>
<gene>
    <name evidence="3" type="ORF">FAK_37200</name>
</gene>
<dbReference type="InterPro" id="IPR051532">
    <property type="entry name" value="Ester_Hydrolysis_Enzymes"/>
</dbReference>
<protein>
    <submittedName>
        <fullName evidence="3">Arylesterase</fullName>
    </submittedName>
</protein>
<evidence type="ECO:0000259" key="2">
    <source>
        <dbReference type="Pfam" id="PF13472"/>
    </source>
</evidence>
<sequence>MKMRLIIILVLALALGLAGACGGGGGGGGNTLGPDDIIIMYGNSITHRGPWAGLFPNNTILNYGVDGDTTSGMLSRLNTALAQNPRVICVMGGINDIIRGVSVSTAFNNLRQILIRSKAAGVTVIMESTLHTGSGYPNSFTINQKVVQLNAQLSAMTIAQGQTWLDLNSSMAKDGYLQIQYLLSDNLHLNTDGYQAWAARLNDALP</sequence>
<evidence type="ECO:0000313" key="4">
    <source>
        <dbReference type="Proteomes" id="UP001366166"/>
    </source>
</evidence>
<dbReference type="SUPFAM" id="SSF52266">
    <property type="entry name" value="SGNH hydrolase"/>
    <property type="match status" value="1"/>
</dbReference>
<dbReference type="InterPro" id="IPR013830">
    <property type="entry name" value="SGNH_hydro"/>
</dbReference>
<dbReference type="Gene3D" id="3.40.50.1110">
    <property type="entry name" value="SGNH hydrolase"/>
    <property type="match status" value="1"/>
</dbReference>
<keyword evidence="4" id="KW-1185">Reference proteome</keyword>
<dbReference type="PROSITE" id="PS51257">
    <property type="entry name" value="PROKAR_LIPOPROTEIN"/>
    <property type="match status" value="1"/>
</dbReference>
<dbReference type="PANTHER" id="PTHR30383">
    <property type="entry name" value="THIOESTERASE 1/PROTEASE 1/LYSOPHOSPHOLIPASE L1"/>
    <property type="match status" value="1"/>
</dbReference>
<dbReference type="KEGG" id="dmp:FAK_37200"/>
<proteinExistence type="predicted"/>
<dbReference type="RefSeq" id="WP_338602795.1">
    <property type="nucleotide sequence ID" value="NZ_AP028679.1"/>
</dbReference>
<dbReference type="AlphaFoldDB" id="A0AAU9EQ94"/>
<accession>A0AAU9EQ94</accession>
<organism evidence="3 4">
    <name type="scientific">Desulfoferula mesophila</name>
    <dbReference type="NCBI Taxonomy" id="3058419"/>
    <lineage>
        <taxon>Bacteria</taxon>
        <taxon>Pseudomonadati</taxon>
        <taxon>Thermodesulfobacteriota</taxon>
        <taxon>Desulfarculia</taxon>
        <taxon>Desulfarculales</taxon>
        <taxon>Desulfarculaceae</taxon>
        <taxon>Desulfoferula</taxon>
    </lineage>
</organism>
<reference evidence="4" key="1">
    <citation type="journal article" date="2023" name="Arch. Microbiol.">
        <title>Desulfoferula mesophilus gen. nov. sp. nov., a mesophilic sulfate-reducing bacterium isolated from a brackish lake sediment.</title>
        <authorList>
            <person name="Watanabe T."/>
            <person name="Yabe T."/>
            <person name="Tsuji J.M."/>
            <person name="Fukui M."/>
        </authorList>
    </citation>
    <scope>NUCLEOTIDE SEQUENCE [LARGE SCALE GENOMIC DNA]</scope>
    <source>
        <strain evidence="4">12FAK</strain>
    </source>
</reference>
<feature type="chain" id="PRO_5043314102" evidence="1">
    <location>
        <begin position="21"/>
        <end position="206"/>
    </location>
</feature>
<dbReference type="PANTHER" id="PTHR30383:SF5">
    <property type="entry name" value="SGNH HYDROLASE-TYPE ESTERASE DOMAIN-CONTAINING PROTEIN"/>
    <property type="match status" value="1"/>
</dbReference>
<feature type="domain" description="SGNH hydrolase-type esterase" evidence="2">
    <location>
        <begin position="52"/>
        <end position="196"/>
    </location>
</feature>
<name>A0AAU9EQ94_9BACT</name>
<evidence type="ECO:0000256" key="1">
    <source>
        <dbReference type="SAM" id="SignalP"/>
    </source>
</evidence>
<feature type="signal peptide" evidence="1">
    <location>
        <begin position="1"/>
        <end position="20"/>
    </location>
</feature>
<dbReference type="InterPro" id="IPR036514">
    <property type="entry name" value="SGNH_hydro_sf"/>
</dbReference>
<dbReference type="EMBL" id="AP028679">
    <property type="protein sequence ID" value="BEQ16654.1"/>
    <property type="molecule type" value="Genomic_DNA"/>
</dbReference>
<dbReference type="Pfam" id="PF13472">
    <property type="entry name" value="Lipase_GDSL_2"/>
    <property type="match status" value="1"/>
</dbReference>